<dbReference type="AlphaFoldDB" id="A0A3L7JS00"/>
<gene>
    <name evidence="1" type="ORF">D9X91_16725</name>
</gene>
<evidence type="ECO:0000313" key="1">
    <source>
        <dbReference type="EMBL" id="RLQ93628.1"/>
    </source>
</evidence>
<evidence type="ECO:0008006" key="3">
    <source>
        <dbReference type="Google" id="ProtNLM"/>
    </source>
</evidence>
<proteinExistence type="predicted"/>
<evidence type="ECO:0000313" key="2">
    <source>
        <dbReference type="Proteomes" id="UP000276770"/>
    </source>
</evidence>
<sequence length="303" mass="35632">MGIIDFKEIKNDLESWELFAQEFLSEKFELIDPPSIGPDGGKDLIVKDKVSDFLWLVSCKHFAHRNSSNSVNRSDETDITDRVKAKKCNGFLSFYSASISSPLLTKLNELVDSKSIDEFDLFNSARIERELINSSAGRILFQRHFPKSWEKYCILIRNTTLSNFIPKKDPQFLYCENCSKELVEHSEDAKIIFIQNKTSNVVEEIAISCNECEEEHLKFLNYGQADYNYYFYEVNDLKMPTYYHLQMNNFMKDIWSGNRKYTNHTFDKFNFVMLAMGQLVYRKTTEDELQRTFDLLKEFNKIE</sequence>
<dbReference type="OrthoDB" id="2960996at2"/>
<dbReference type="EMBL" id="RCVZ01000013">
    <property type="protein sequence ID" value="RLQ93628.1"/>
    <property type="molecule type" value="Genomic_DNA"/>
</dbReference>
<keyword evidence="2" id="KW-1185">Reference proteome</keyword>
<accession>A0A3L7JS00</accession>
<protein>
    <recommendedName>
        <fullName evidence="3">Restriction endonuclease</fullName>
    </recommendedName>
</protein>
<dbReference type="Proteomes" id="UP000276770">
    <property type="component" value="Unassembled WGS sequence"/>
</dbReference>
<dbReference type="RefSeq" id="WP_121681798.1">
    <property type="nucleotide sequence ID" value="NZ_RCVZ01000013.1"/>
</dbReference>
<comment type="caution">
    <text evidence="1">The sequence shown here is derived from an EMBL/GenBank/DDBJ whole genome shotgun (WGS) entry which is preliminary data.</text>
</comment>
<name>A0A3L7JS00_9BACI</name>
<organism evidence="1 2">
    <name type="scientific">Falsibacillus albus</name>
    <dbReference type="NCBI Taxonomy" id="2478915"/>
    <lineage>
        <taxon>Bacteria</taxon>
        <taxon>Bacillati</taxon>
        <taxon>Bacillota</taxon>
        <taxon>Bacilli</taxon>
        <taxon>Bacillales</taxon>
        <taxon>Bacillaceae</taxon>
        <taxon>Falsibacillus</taxon>
    </lineage>
</organism>
<reference evidence="1 2" key="1">
    <citation type="submission" date="2018-10" db="EMBL/GenBank/DDBJ databases">
        <title>Falsibacillus sp. genome draft.</title>
        <authorList>
            <person name="Shi S."/>
        </authorList>
    </citation>
    <scope>NUCLEOTIDE SEQUENCE [LARGE SCALE GENOMIC DNA]</scope>
    <source>
        <strain evidence="1 2">GY 10110</strain>
    </source>
</reference>